<feature type="region of interest" description="Disordered" evidence="1">
    <location>
        <begin position="1"/>
        <end position="20"/>
    </location>
</feature>
<dbReference type="RefSeq" id="WP_378970025.1">
    <property type="nucleotide sequence ID" value="NZ_JBHSWN010000001.1"/>
</dbReference>
<dbReference type="InterPro" id="IPR001173">
    <property type="entry name" value="Glyco_trans_2-like"/>
</dbReference>
<evidence type="ECO:0000256" key="1">
    <source>
        <dbReference type="SAM" id="MobiDB-lite"/>
    </source>
</evidence>
<dbReference type="CDD" id="cd00761">
    <property type="entry name" value="Glyco_tranf_GTA_type"/>
    <property type="match status" value="1"/>
</dbReference>
<reference evidence="4" key="1">
    <citation type="journal article" date="2019" name="Int. J. Syst. Evol. Microbiol.">
        <title>The Global Catalogue of Microorganisms (GCM) 10K type strain sequencing project: providing services to taxonomists for standard genome sequencing and annotation.</title>
        <authorList>
            <consortium name="The Broad Institute Genomics Platform"/>
            <consortium name="The Broad Institute Genome Sequencing Center for Infectious Disease"/>
            <person name="Wu L."/>
            <person name="Ma J."/>
        </authorList>
    </citation>
    <scope>NUCLEOTIDE SEQUENCE [LARGE SCALE GENOMIC DNA]</scope>
    <source>
        <strain evidence="4">CCUG 48316</strain>
    </source>
</reference>
<sequence length="306" mass="33393">MTRPDFTGGAYLGEPRGSRRSVQATARDMLCQPRAALSVLTARLMGKRLRARQRLAALIGIDHRLALPATEMNRPCEEASARGSFIILGSGTLLQGASERIERAFADDPHLQALYGDGLVQREAGGPVFPILPPAFDPDLLMSVDYLGPLAVRRDALSSPSDPLAAAFAIAERYGPNAVGHLPGLLFLHRPGDEPSRDRLTPVRAHLDRTGREAVMLMMETGGIVRVTHPLPETPLVSVIVPTRDRLDLLRPCLEALRTRTAWPRLEILVCDNESREPETLAYLRALAGEGRGASCPVRDPLTSRR</sequence>
<dbReference type="EC" id="2.4.-.-" evidence="3"/>
<comment type="caution">
    <text evidence="3">The sequence shown here is derived from an EMBL/GenBank/DDBJ whole genome shotgun (WGS) entry which is preliminary data.</text>
</comment>
<gene>
    <name evidence="3" type="ORF">ACFQE0_12375</name>
</gene>
<dbReference type="PANTHER" id="PTHR43179">
    <property type="entry name" value="RHAMNOSYLTRANSFERASE WBBL"/>
    <property type="match status" value="1"/>
</dbReference>
<proteinExistence type="predicted"/>
<protein>
    <submittedName>
        <fullName evidence="3">Glycosyltransferase</fullName>
        <ecNumber evidence="3">2.4.-.-</ecNumber>
    </submittedName>
</protein>
<dbReference type="Gene3D" id="3.90.550.10">
    <property type="entry name" value="Spore Coat Polysaccharide Biosynthesis Protein SpsA, Chain A"/>
    <property type="match status" value="1"/>
</dbReference>
<keyword evidence="3" id="KW-0328">Glycosyltransferase</keyword>
<dbReference type="Proteomes" id="UP001596292">
    <property type="component" value="Unassembled WGS sequence"/>
</dbReference>
<evidence type="ECO:0000313" key="3">
    <source>
        <dbReference type="EMBL" id="MFC6790343.1"/>
    </source>
</evidence>
<evidence type="ECO:0000313" key="4">
    <source>
        <dbReference type="Proteomes" id="UP001596292"/>
    </source>
</evidence>
<accession>A0ABW2BIS0</accession>
<keyword evidence="4" id="KW-1185">Reference proteome</keyword>
<dbReference type="PANTHER" id="PTHR43179:SF7">
    <property type="entry name" value="RHAMNOSYLTRANSFERASE WBBL"/>
    <property type="match status" value="1"/>
</dbReference>
<dbReference type="EMBL" id="JBHSWN010000001">
    <property type="protein sequence ID" value="MFC6790343.1"/>
    <property type="molecule type" value="Genomic_DNA"/>
</dbReference>
<dbReference type="Pfam" id="PF00535">
    <property type="entry name" value="Glycos_transf_2"/>
    <property type="match status" value="1"/>
</dbReference>
<evidence type="ECO:0000259" key="2">
    <source>
        <dbReference type="Pfam" id="PF00535"/>
    </source>
</evidence>
<feature type="domain" description="Glycosyltransferase 2-like" evidence="2">
    <location>
        <begin position="238"/>
        <end position="289"/>
    </location>
</feature>
<dbReference type="SUPFAM" id="SSF53448">
    <property type="entry name" value="Nucleotide-diphospho-sugar transferases"/>
    <property type="match status" value="1"/>
</dbReference>
<dbReference type="InterPro" id="IPR029044">
    <property type="entry name" value="Nucleotide-diphossugar_trans"/>
</dbReference>
<keyword evidence="3" id="KW-0808">Transferase</keyword>
<name>A0ABW2BIS0_9HYPH</name>
<organism evidence="3 4">
    <name type="scientific">Methylobacterium komagatae</name>
    <dbReference type="NCBI Taxonomy" id="374425"/>
    <lineage>
        <taxon>Bacteria</taxon>
        <taxon>Pseudomonadati</taxon>
        <taxon>Pseudomonadota</taxon>
        <taxon>Alphaproteobacteria</taxon>
        <taxon>Hyphomicrobiales</taxon>
        <taxon>Methylobacteriaceae</taxon>
        <taxon>Methylobacterium</taxon>
    </lineage>
</organism>
<dbReference type="GO" id="GO:0016757">
    <property type="term" value="F:glycosyltransferase activity"/>
    <property type="evidence" value="ECO:0007669"/>
    <property type="project" value="UniProtKB-KW"/>
</dbReference>